<dbReference type="eggNOG" id="COG5295">
    <property type="taxonomic scope" value="Bacteria"/>
</dbReference>
<evidence type="ECO:0000259" key="11">
    <source>
        <dbReference type="Pfam" id="PF03895"/>
    </source>
</evidence>
<evidence type="ECO:0000256" key="4">
    <source>
        <dbReference type="ARBA" id="ARBA00022448"/>
    </source>
</evidence>
<evidence type="ECO:0000256" key="2">
    <source>
        <dbReference type="ARBA" id="ARBA00004442"/>
    </source>
</evidence>
<dbReference type="InterPro" id="IPR011049">
    <property type="entry name" value="Serralysin-like_metalloprot_C"/>
</dbReference>
<protein>
    <recommendedName>
        <fullName evidence="15">Autotransporter adhesin</fullName>
    </recommendedName>
</protein>
<dbReference type="PATRIC" id="fig|1354303.4.peg.1824"/>
<dbReference type="GO" id="GO:0009986">
    <property type="term" value="C:cell surface"/>
    <property type="evidence" value="ECO:0007669"/>
    <property type="project" value="UniProtKB-SubCell"/>
</dbReference>
<organism evidence="13 14">
    <name type="scientific">Psychrobacter aquaticus CMS 56</name>
    <dbReference type="NCBI Taxonomy" id="1354303"/>
    <lineage>
        <taxon>Bacteria</taxon>
        <taxon>Pseudomonadati</taxon>
        <taxon>Pseudomonadota</taxon>
        <taxon>Gammaproteobacteria</taxon>
        <taxon>Moraxellales</taxon>
        <taxon>Moraxellaceae</taxon>
        <taxon>Psychrobacter</taxon>
    </lineage>
</organism>
<keyword evidence="9" id="KW-0472">Membrane</keyword>
<dbReference type="Gene3D" id="6.20.50.100">
    <property type="match status" value="1"/>
</dbReference>
<keyword evidence="4" id="KW-0813">Transport</keyword>
<dbReference type="InterPro" id="IPR045584">
    <property type="entry name" value="Pilin-like"/>
</dbReference>
<accession>U4T4Q1</accession>
<sequence>MDAVNVRQLKATNSTVDLGLDFTGDDTTVVVNRQLGETLTIKGGAADLTENNIGVVADDKGNLNVRLAKDVMLGSTGSVRMESTVLNNAGITITDGPNETITLSNEGLDNGNNRIIKVAKGIAPSDAVNFAQLTTTNNEIAKGINIGDGNSANDQQFALGDTINITGDSNLTTTASATGLQVKLNNQLDLGDSGRMQIGNSIMNNTGFTFVDNGMGRTVRMSSTGLDNGGNPIRNVGKGTLNTDAVNLEQLREVTIALDQGWGITAQGDIATMVKQGGTVDMNSRDGNITVSRTLVNNPAAIGLRTAAISASANDISFDLNPNINVVSITAGDTFINDNGLTIVNGPSITKNGIDAADNKITNVQNGEVTANSQEAINGSQLYAQGSGIGRIIGGNTVYNPVNGTFINSNIGGTGRDNIDGAIASIRQGAVEINENVQVNTTNIATNTTNIATNTTNIATNTANIVTNTTNIKANQDRLNAGLNFGADHGTTIKKSVGDGSVLTFKGGNNVTTTAEGSSIKFDLNGNINLDSVTTGNTTINSNGVTMVGGPSMTASGINAAGNKITNVADGMAPRDAVNFGQLDAVSKRLGDSMNELGYKIGEVEDDANAGISAAMAMSSLPQAYIVGKSMIGGGVGTYNGESAVAIGFSKLSNDGRWVMKLNGTADTQGNAGASIGAGFHFD</sequence>
<keyword evidence="7" id="KW-0732">Signal</keyword>
<evidence type="ECO:0000256" key="8">
    <source>
        <dbReference type="ARBA" id="ARBA00022927"/>
    </source>
</evidence>
<reference evidence="13 14" key="1">
    <citation type="journal article" date="2013" name="Genome Announc.">
        <title>Draft Genome Sequence of Psychrobacter aquaticus Strain CMS 56T, Isolated from a Cyanobacterial Mat Sample Collected from Water Bodies in the McMurdo Dry Valley Region of Antarctica.</title>
        <authorList>
            <person name="Reddy G.S."/>
            <person name="Ara S."/>
            <person name="Singh A."/>
            <person name="Kumar Pinnaka A."/>
            <person name="Shivaji S."/>
        </authorList>
    </citation>
    <scope>NUCLEOTIDE SEQUENCE [LARGE SCALE GENOMIC DNA]</scope>
    <source>
        <strain evidence="13 14">CMS 56</strain>
    </source>
</reference>
<evidence type="ECO:0000259" key="12">
    <source>
        <dbReference type="Pfam" id="PF05662"/>
    </source>
</evidence>
<evidence type="ECO:0000313" key="14">
    <source>
        <dbReference type="Proteomes" id="UP000016761"/>
    </source>
</evidence>
<dbReference type="Gene3D" id="3.30.1300.30">
    <property type="entry name" value="GSPII I/J protein-like"/>
    <property type="match status" value="1"/>
</dbReference>
<feature type="domain" description="Trimeric autotransporter adhesin YadA-like stalk" evidence="12">
    <location>
        <begin position="2"/>
        <end position="26"/>
    </location>
</feature>
<feature type="domain" description="Trimeric autotransporter adhesin YadA-like stalk" evidence="12">
    <location>
        <begin position="114"/>
        <end position="154"/>
    </location>
</feature>
<evidence type="ECO:0000256" key="5">
    <source>
        <dbReference type="ARBA" id="ARBA00022452"/>
    </source>
</evidence>
<evidence type="ECO:0000256" key="9">
    <source>
        <dbReference type="ARBA" id="ARBA00023136"/>
    </source>
</evidence>
<dbReference type="AlphaFoldDB" id="U4T4Q1"/>
<evidence type="ECO:0000256" key="10">
    <source>
        <dbReference type="ARBA" id="ARBA00023237"/>
    </source>
</evidence>
<dbReference type="Proteomes" id="UP000016761">
    <property type="component" value="Unassembled WGS sequence"/>
</dbReference>
<evidence type="ECO:0008006" key="15">
    <source>
        <dbReference type="Google" id="ProtNLM"/>
    </source>
</evidence>
<comment type="similarity">
    <text evidence="3">Belongs to the autotransporter-2 (AT-2) (TC 1.B.40) family.</text>
</comment>
<evidence type="ECO:0000256" key="3">
    <source>
        <dbReference type="ARBA" id="ARBA00005848"/>
    </source>
</evidence>
<comment type="caution">
    <text evidence="13">The sequence shown here is derived from an EMBL/GenBank/DDBJ whole genome shotgun (WGS) entry which is preliminary data.</text>
</comment>
<dbReference type="Gene3D" id="2.20.70.140">
    <property type="match status" value="3"/>
</dbReference>
<dbReference type="Gene3D" id="2.150.10.10">
    <property type="entry name" value="Serralysin-like metalloprotease, C-terminal"/>
    <property type="match status" value="1"/>
</dbReference>
<feature type="domain" description="Trimeric autotransporter adhesin YadA-like stalk" evidence="12">
    <location>
        <begin position="564"/>
        <end position="596"/>
    </location>
</feature>
<keyword evidence="14" id="KW-1185">Reference proteome</keyword>
<keyword evidence="10" id="KW-0998">Cell outer membrane</keyword>
<evidence type="ECO:0000256" key="6">
    <source>
        <dbReference type="ARBA" id="ARBA00022692"/>
    </source>
</evidence>
<dbReference type="EMBL" id="AUSW01000033">
    <property type="protein sequence ID" value="ERL55126.1"/>
    <property type="molecule type" value="Genomic_DNA"/>
</dbReference>
<keyword evidence="8" id="KW-0653">Protein transport</keyword>
<dbReference type="SUPFAM" id="SSF101967">
    <property type="entry name" value="Adhesin YadA, collagen-binding domain"/>
    <property type="match status" value="4"/>
</dbReference>
<dbReference type="Pfam" id="PF05662">
    <property type="entry name" value="YadA_stalk"/>
    <property type="match status" value="5"/>
</dbReference>
<dbReference type="Pfam" id="PF03895">
    <property type="entry name" value="YadA_anchor"/>
    <property type="match status" value="1"/>
</dbReference>
<dbReference type="Gene3D" id="1.20.5.170">
    <property type="match status" value="1"/>
</dbReference>
<proteinExistence type="inferred from homology"/>
<dbReference type="InterPro" id="IPR005594">
    <property type="entry name" value="YadA_C"/>
</dbReference>
<evidence type="ECO:0000313" key="13">
    <source>
        <dbReference type="EMBL" id="ERL55126.1"/>
    </source>
</evidence>
<feature type="domain" description="Trimeric autotransporter adhesin YadA-like stalk" evidence="12">
    <location>
        <begin position="233"/>
        <end position="267"/>
    </location>
</feature>
<gene>
    <name evidence="13" type="ORF">M917_1859</name>
</gene>
<dbReference type="InterPro" id="IPR008635">
    <property type="entry name" value="Coiled_stalk_dom"/>
</dbReference>
<dbReference type="GO" id="GO:0009279">
    <property type="term" value="C:cell outer membrane"/>
    <property type="evidence" value="ECO:0007669"/>
    <property type="project" value="UniProtKB-SubCell"/>
</dbReference>
<keyword evidence="5" id="KW-1134">Transmembrane beta strand</keyword>
<evidence type="ECO:0000256" key="1">
    <source>
        <dbReference type="ARBA" id="ARBA00004241"/>
    </source>
</evidence>
<dbReference type="GO" id="GO:0015031">
    <property type="term" value="P:protein transport"/>
    <property type="evidence" value="ECO:0007669"/>
    <property type="project" value="UniProtKB-KW"/>
</dbReference>
<feature type="domain" description="Trimeric autotransporter adhesin YadA-like stalk" evidence="12">
    <location>
        <begin position="360"/>
        <end position="397"/>
    </location>
</feature>
<dbReference type="STRING" id="1354303.M917_1859"/>
<feature type="domain" description="Trimeric autotransporter adhesin YadA-like C-terminal membrane anchor" evidence="11">
    <location>
        <begin position="622"/>
        <end position="682"/>
    </location>
</feature>
<name>U4T4Q1_9GAMM</name>
<evidence type="ECO:0000256" key="7">
    <source>
        <dbReference type="ARBA" id="ARBA00022729"/>
    </source>
</evidence>
<keyword evidence="6" id="KW-0812">Transmembrane</keyword>
<dbReference type="SUPFAM" id="SSF54523">
    <property type="entry name" value="Pili subunits"/>
    <property type="match status" value="1"/>
</dbReference>
<comment type="subcellular location">
    <subcellularLocation>
        <location evidence="2">Cell outer membrane</location>
    </subcellularLocation>
    <subcellularLocation>
        <location evidence="1">Cell surface</location>
    </subcellularLocation>
</comment>